<dbReference type="InterPro" id="IPR036551">
    <property type="entry name" value="Flavin_trans-like"/>
</dbReference>
<comment type="caution">
    <text evidence="4">The sequence shown here is derived from an EMBL/GenBank/DDBJ whole genome shotgun (WGS) entry which is preliminary data.</text>
</comment>
<dbReference type="SUPFAM" id="SSF52507">
    <property type="entry name" value="Homo-oligomeric flavin-containing Cys decarboxylases, HFCD"/>
    <property type="match status" value="1"/>
</dbReference>
<dbReference type="EMBL" id="MU839012">
    <property type="protein sequence ID" value="KAK1766308.1"/>
    <property type="molecule type" value="Genomic_DNA"/>
</dbReference>
<keyword evidence="1" id="KW-0173">Coenzyme A biosynthesis</keyword>
<dbReference type="Gene3D" id="3.40.50.1950">
    <property type="entry name" value="Flavin prenyltransferase-like"/>
    <property type="match status" value="1"/>
</dbReference>
<name>A0AAJ0BZI7_9PEZI</name>
<feature type="domain" description="Flavoprotein" evidence="3">
    <location>
        <begin position="23"/>
        <end position="237"/>
    </location>
</feature>
<dbReference type="Pfam" id="PF02441">
    <property type="entry name" value="Flavoprotein"/>
    <property type="match status" value="1"/>
</dbReference>
<evidence type="ECO:0000256" key="2">
    <source>
        <dbReference type="ARBA" id="ARBA00038350"/>
    </source>
</evidence>
<dbReference type="InterPro" id="IPR003382">
    <property type="entry name" value="Flavoprotein"/>
</dbReference>
<sequence length="244" mass="26237">MSEASPLTPAASVAAAIHDGRRHLLLAASGSVATIKLPLIISALRHHANLSIRVVLTKAAARFLAGQSPEQPTVAALAALPNVDGVYQDDDEWVGGWTRGAEILHISLRRWADILVVVPLSANTLAKIVNGMSDTLLTSVIRAWDTTGLIDGKKARILVALAMNTAMWTHPITASQIRVLEEDWGVKDGSRDGEEEKGDPARQGWFEVLRPISKTLACNDVGLGAMMEWTAIVKIIEERMGLSS</sequence>
<organism evidence="4 5">
    <name type="scientific">Phialemonium atrogriseum</name>
    <dbReference type="NCBI Taxonomy" id="1093897"/>
    <lineage>
        <taxon>Eukaryota</taxon>
        <taxon>Fungi</taxon>
        <taxon>Dikarya</taxon>
        <taxon>Ascomycota</taxon>
        <taxon>Pezizomycotina</taxon>
        <taxon>Sordariomycetes</taxon>
        <taxon>Sordariomycetidae</taxon>
        <taxon>Cephalothecales</taxon>
        <taxon>Cephalothecaceae</taxon>
        <taxon>Phialemonium</taxon>
    </lineage>
</organism>
<gene>
    <name evidence="4" type="ORF">QBC33DRAFT_116473</name>
</gene>
<keyword evidence="5" id="KW-1185">Reference proteome</keyword>
<evidence type="ECO:0000259" key="3">
    <source>
        <dbReference type="Pfam" id="PF02441"/>
    </source>
</evidence>
<evidence type="ECO:0000256" key="1">
    <source>
        <dbReference type="ARBA" id="ARBA00022993"/>
    </source>
</evidence>
<dbReference type="RefSeq" id="XP_060282521.1">
    <property type="nucleotide sequence ID" value="XM_060421945.1"/>
</dbReference>
<comment type="similarity">
    <text evidence="2">Belongs to the HFCD (homooligomeric flavin containing Cys decarboxylase) superfamily.</text>
</comment>
<accession>A0AAJ0BZI7</accession>
<dbReference type="GO" id="GO:0010181">
    <property type="term" value="F:FMN binding"/>
    <property type="evidence" value="ECO:0007669"/>
    <property type="project" value="TreeGrafter"/>
</dbReference>
<dbReference type="GO" id="GO:0004633">
    <property type="term" value="F:phosphopantothenoylcysteine decarboxylase activity"/>
    <property type="evidence" value="ECO:0007669"/>
    <property type="project" value="TreeGrafter"/>
</dbReference>
<reference evidence="4" key="1">
    <citation type="submission" date="2023-06" db="EMBL/GenBank/DDBJ databases">
        <title>Genome-scale phylogeny and comparative genomics of the fungal order Sordariales.</title>
        <authorList>
            <consortium name="Lawrence Berkeley National Laboratory"/>
            <person name="Hensen N."/>
            <person name="Bonometti L."/>
            <person name="Westerberg I."/>
            <person name="Brannstrom I.O."/>
            <person name="Guillou S."/>
            <person name="Cros-Aarteil S."/>
            <person name="Calhoun S."/>
            <person name="Haridas S."/>
            <person name="Kuo A."/>
            <person name="Mondo S."/>
            <person name="Pangilinan J."/>
            <person name="Riley R."/>
            <person name="Labutti K."/>
            <person name="Andreopoulos B."/>
            <person name="Lipzen A."/>
            <person name="Chen C."/>
            <person name="Yanf M."/>
            <person name="Daum C."/>
            <person name="Ng V."/>
            <person name="Clum A."/>
            <person name="Steindorff A."/>
            <person name="Ohm R."/>
            <person name="Martin F."/>
            <person name="Silar P."/>
            <person name="Natvig D."/>
            <person name="Lalanne C."/>
            <person name="Gautier V."/>
            <person name="Ament-Velasquez S.L."/>
            <person name="Kruys A."/>
            <person name="Hutchinson M.I."/>
            <person name="Powell A.J."/>
            <person name="Barry K."/>
            <person name="Miller A.N."/>
            <person name="Grigoriev I.V."/>
            <person name="Debuchy R."/>
            <person name="Gladieux P."/>
            <person name="Thoren M.H."/>
            <person name="Johannesson H."/>
        </authorList>
    </citation>
    <scope>NUCLEOTIDE SEQUENCE</scope>
    <source>
        <strain evidence="4">8032-3</strain>
    </source>
</reference>
<dbReference type="AlphaFoldDB" id="A0AAJ0BZI7"/>
<dbReference type="GO" id="GO:0071513">
    <property type="term" value="C:phosphopantothenoylcysteine decarboxylase complex"/>
    <property type="evidence" value="ECO:0007669"/>
    <property type="project" value="TreeGrafter"/>
</dbReference>
<dbReference type="PANTHER" id="PTHR14359">
    <property type="entry name" value="HOMO-OLIGOMERIC FLAVIN CONTAINING CYS DECARBOXYLASE FAMILY"/>
    <property type="match status" value="1"/>
</dbReference>
<evidence type="ECO:0000313" key="4">
    <source>
        <dbReference type="EMBL" id="KAK1766308.1"/>
    </source>
</evidence>
<proteinExistence type="inferred from homology"/>
<dbReference type="Proteomes" id="UP001244011">
    <property type="component" value="Unassembled WGS sequence"/>
</dbReference>
<dbReference type="PANTHER" id="PTHR14359:SF6">
    <property type="entry name" value="PHOSPHOPANTOTHENOYLCYSTEINE DECARBOXYLASE"/>
    <property type="match status" value="1"/>
</dbReference>
<evidence type="ECO:0000313" key="5">
    <source>
        <dbReference type="Proteomes" id="UP001244011"/>
    </source>
</evidence>
<dbReference type="GeneID" id="85305132"/>
<protein>
    <submittedName>
        <fullName evidence="4">Flavoprotein</fullName>
    </submittedName>
</protein>
<dbReference type="GO" id="GO:0015937">
    <property type="term" value="P:coenzyme A biosynthetic process"/>
    <property type="evidence" value="ECO:0007669"/>
    <property type="project" value="UniProtKB-KW"/>
</dbReference>